<name>A0A1N5TB05_9ARCH</name>
<evidence type="ECO:0000313" key="14">
    <source>
        <dbReference type="Proteomes" id="UP000195607"/>
    </source>
</evidence>
<dbReference type="PROSITE" id="PS50890">
    <property type="entry name" value="PUA"/>
    <property type="match status" value="1"/>
</dbReference>
<dbReference type="GO" id="GO:0008270">
    <property type="term" value="F:zinc ion binding"/>
    <property type="evidence" value="ECO:0007669"/>
    <property type="project" value="UniProtKB-UniRule"/>
</dbReference>
<dbReference type="RefSeq" id="WP_241810771.1">
    <property type="nucleotide sequence ID" value="NZ_LT671858.1"/>
</dbReference>
<comment type="catalytic activity">
    <reaction evidence="7">
        <text>guanosine(15) in tRNA + 7-cyano-7-carbaguanine = 7-cyano-7-carbaguanosine(15) in tRNA + guanine</text>
        <dbReference type="Rhea" id="RHEA:43164"/>
        <dbReference type="Rhea" id="RHEA-COMP:10371"/>
        <dbReference type="Rhea" id="RHEA-COMP:10372"/>
        <dbReference type="ChEBI" id="CHEBI:16235"/>
        <dbReference type="ChEBI" id="CHEBI:45075"/>
        <dbReference type="ChEBI" id="CHEBI:74269"/>
        <dbReference type="ChEBI" id="CHEBI:82850"/>
        <dbReference type="EC" id="2.4.2.48"/>
    </reaction>
</comment>
<dbReference type="Proteomes" id="UP000187822">
    <property type="component" value="Chromosome I"/>
</dbReference>
<keyword evidence="4 7" id="KW-0819">tRNA processing</keyword>
<feature type="domain" description="tRNA-guanine(15) transglycosylase-like" evidence="9">
    <location>
        <begin position="17"/>
        <end position="339"/>
    </location>
</feature>
<dbReference type="NCBIfam" id="TIGR00432">
    <property type="entry name" value="arcsn_tRNA_tgt"/>
    <property type="match status" value="1"/>
</dbReference>
<dbReference type="InterPro" id="IPR036511">
    <property type="entry name" value="TGT-like_sf"/>
</dbReference>
<proteinExistence type="inferred from homology"/>
<dbReference type="CDD" id="cd21149">
    <property type="entry name" value="PUA_archaeosine_TGT"/>
    <property type="match status" value="1"/>
</dbReference>
<protein>
    <recommendedName>
        <fullName evidence="7">tRNA-guanine(15) transglycosylase</fullName>
        <ecNumber evidence="7">2.4.2.48</ecNumber>
    </recommendedName>
    <alternativeName>
        <fullName evidence="7">7-cyano-7-deazaguanine tRNA-ribosyltransferase</fullName>
    </alternativeName>
    <alternativeName>
        <fullName evidence="7">Archaeal tRNA-guanine transglycosylase</fullName>
    </alternativeName>
</protein>
<feature type="domain" description="tRNA-guanine transglycosylase patch-forming" evidence="10">
    <location>
        <begin position="473"/>
        <end position="540"/>
    </location>
</feature>
<dbReference type="InterPro" id="IPR015947">
    <property type="entry name" value="PUA-like_sf"/>
</dbReference>
<dbReference type="GO" id="GO:0002099">
    <property type="term" value="P:tRNA wobble guanine modification"/>
    <property type="evidence" value="ECO:0007669"/>
    <property type="project" value="TreeGrafter"/>
</dbReference>
<keyword evidence="13" id="KW-1185">Reference proteome</keyword>
<reference evidence="12" key="3">
    <citation type="submission" date="2016-06" db="EMBL/GenBank/DDBJ databases">
        <authorList>
            <person name="Olsen C.W."/>
            <person name="Carey S."/>
            <person name="Hinshaw L."/>
            <person name="Karasin A.I."/>
        </authorList>
    </citation>
    <scope>NUCLEOTIDE SEQUENCE [LARGE SCALE GENOMIC DNA]</scope>
    <source>
        <strain evidence="12">PM4</strain>
    </source>
</reference>
<evidence type="ECO:0000259" key="9">
    <source>
        <dbReference type="Pfam" id="PF01702"/>
    </source>
</evidence>
<dbReference type="Pfam" id="PF01472">
    <property type="entry name" value="PUA"/>
    <property type="match status" value="1"/>
</dbReference>
<gene>
    <name evidence="7" type="primary">tgtA</name>
    <name evidence="12" type="ORF">CPM_0489</name>
    <name evidence="11" type="ORF">CSP5_0517</name>
</gene>
<keyword evidence="2 7" id="KW-0328">Glycosyltransferase</keyword>
<feature type="active site" description="Nucleophile" evidence="7">
    <location>
        <position position="93"/>
    </location>
</feature>
<dbReference type="PANTHER" id="PTHR46499:SF1">
    <property type="entry name" value="QUEUINE TRNA-RIBOSYLTRANSFERASE"/>
    <property type="match status" value="1"/>
</dbReference>
<dbReference type="InterPro" id="IPR029402">
    <property type="entry name" value="TGT_C2"/>
</dbReference>
<comment type="function">
    <text evidence="7">Exchanges the guanine residue with 7-cyano-7-deazaguanine (preQ0) at position 15 in the dihydrouridine loop (D-loop) of archaeal tRNAs.</text>
</comment>
<dbReference type="InterPro" id="IPR050076">
    <property type="entry name" value="ArchSynthase1/Queuine_TRR"/>
</dbReference>
<feature type="binding site" evidence="7">
    <location>
        <position position="195"/>
    </location>
    <ligand>
        <name>substrate</name>
    </ligand>
</feature>
<dbReference type="EMBL" id="LT719092">
    <property type="protein sequence ID" value="SJK84369.1"/>
    <property type="molecule type" value="Genomic_DNA"/>
</dbReference>
<evidence type="ECO:0000259" key="8">
    <source>
        <dbReference type="Pfam" id="PF01472"/>
    </source>
</evidence>
<comment type="caution">
    <text evidence="7">Lacks conserved residue(s) required for the propagation of feature annotation.</text>
</comment>
<evidence type="ECO:0000256" key="5">
    <source>
        <dbReference type="ARBA" id="ARBA00022723"/>
    </source>
</evidence>
<dbReference type="InterPro" id="IPR036974">
    <property type="entry name" value="PUA_sf"/>
</dbReference>
<evidence type="ECO:0000256" key="1">
    <source>
        <dbReference type="ARBA" id="ARBA00005030"/>
    </source>
</evidence>
<comment type="pathway">
    <text evidence="1 7">tRNA modification; archaeosine-tRNA biosynthesis.</text>
</comment>
<dbReference type="STRING" id="1673428.CPM_0489"/>
<organism evidence="11 14">
    <name type="scientific">Cuniculiplasma divulgatum</name>
    <dbReference type="NCBI Taxonomy" id="1673428"/>
    <lineage>
        <taxon>Archaea</taxon>
        <taxon>Methanobacteriati</taxon>
        <taxon>Thermoplasmatota</taxon>
        <taxon>Thermoplasmata</taxon>
        <taxon>Thermoplasmatales</taxon>
        <taxon>Cuniculiplasmataceae</taxon>
        <taxon>Cuniculiplasma</taxon>
    </lineage>
</organism>
<comment type="cofactor">
    <cofactor evidence="7">
        <name>Zn(2+)</name>
        <dbReference type="ChEBI" id="CHEBI:29105"/>
    </cofactor>
    <text evidence="7">Binds 1 zinc ion per subunit.</text>
</comment>
<dbReference type="GeneID" id="41587813"/>
<dbReference type="Pfam" id="PF14810">
    <property type="entry name" value="TGT_C2"/>
    <property type="match status" value="1"/>
</dbReference>
<dbReference type="EMBL" id="LT671858">
    <property type="protein sequence ID" value="SIM45511.1"/>
    <property type="molecule type" value="Genomic_DNA"/>
</dbReference>
<sequence length="623" mass="71470">MTGQSLTMQILHREGLARIGRFKTDHGYVDTPNIMPVINPNLRTIPIDTMKKFGTQAIITNSYIIRRNQDLKDEALKNGLHSLIGFDGTIMTDSGTFQSYVYGGVEYENRDTVEFQIDIKSDISTILDIFSTPSDSHEKARLAVDETHKRFEEIKDIAKSHNISGPIQGSIYRDLRRRSAKLMSDTDASYLPIGGVVPLLEQYKYSNLVDIILESKLASDFSKPVHLFGGGHPMFMGMAVLLGVDMFDSASYVKYARDDRLLYTEGTRYLADVTELPYWSPLNERFTIKEIKSLEEKERYSILAEHNLFAIFQELSEIRERIRENTLWQYIESKSRSHPSLYSAFKRILTHSKRIEPYFELYRKSPLFHFGTETNRSPYGIRLKKLEPEKGTYSTLSSREWKPARLSQDFVRNVYEKSEENFCINWYGLKIPVEMEEIYPVEQVISGYEKETKGTLFRRDNGYEKVRNFNLEKLRRVADFQFGKGNGKSIFPDDCKITVSKATGRIRTISRNDSILATMRAHDGFIGLTFEGGLKLHEVSKGMNNRVMVTRESATYNSQGKSVFFKFVEQNDMGIIPLNDVLVVDPDDSLIAVGRAMVSGREMRMYKDGVAVTINHHIQETTS</sequence>
<dbReference type="GO" id="GO:0003723">
    <property type="term" value="F:RNA binding"/>
    <property type="evidence" value="ECO:0007669"/>
    <property type="project" value="InterPro"/>
</dbReference>
<dbReference type="Gene3D" id="3.10.450.90">
    <property type="entry name" value="ArcTGT, C2 domain"/>
    <property type="match status" value="1"/>
</dbReference>
<dbReference type="KEGG" id="cdiv:CPM_0489"/>
<dbReference type="SUPFAM" id="SSF88697">
    <property type="entry name" value="PUA domain-like"/>
    <property type="match status" value="1"/>
</dbReference>
<dbReference type="Pfam" id="PF01702">
    <property type="entry name" value="TGT"/>
    <property type="match status" value="1"/>
</dbReference>
<dbReference type="GO" id="GO:0016763">
    <property type="term" value="F:pentosyltransferase activity"/>
    <property type="evidence" value="ECO:0007669"/>
    <property type="project" value="UniProtKB-UniRule"/>
</dbReference>
<keyword evidence="3 7" id="KW-0808">Transferase</keyword>
<evidence type="ECO:0000313" key="11">
    <source>
        <dbReference type="EMBL" id="SIM45511.1"/>
    </source>
</evidence>
<dbReference type="InterPro" id="IPR004804">
    <property type="entry name" value="TgtA"/>
</dbReference>
<dbReference type="Gene3D" id="3.20.20.105">
    <property type="entry name" value="Queuine tRNA-ribosyltransferase-like"/>
    <property type="match status" value="1"/>
</dbReference>
<dbReference type="AlphaFoldDB" id="A0A1N5TB05"/>
<reference evidence="13" key="2">
    <citation type="submission" date="2016-06" db="EMBL/GenBank/DDBJ databases">
        <authorList>
            <person name="Toshchakov V.S."/>
        </authorList>
    </citation>
    <scope>NUCLEOTIDE SEQUENCE [LARGE SCALE GENOMIC DNA]</scope>
    <source>
        <strain>PM4 (JCM 30641</strain>
        <strain evidence="13">\VKM B-2940)</strain>
    </source>
</reference>
<dbReference type="InterPro" id="IPR002478">
    <property type="entry name" value="PUA"/>
</dbReference>
<dbReference type="SUPFAM" id="SSF88802">
    <property type="entry name" value="Pre-PUA domain"/>
    <property type="match status" value="1"/>
</dbReference>
<dbReference type="GO" id="GO:0005737">
    <property type="term" value="C:cytoplasm"/>
    <property type="evidence" value="ECO:0007669"/>
    <property type="project" value="TreeGrafter"/>
</dbReference>
<feature type="binding site" evidence="7">
    <location>
        <position position="128"/>
    </location>
    <ligand>
        <name>substrate</name>
    </ligand>
</feature>
<dbReference type="InterPro" id="IPR002616">
    <property type="entry name" value="tRNA_ribo_trans-like"/>
</dbReference>
<dbReference type="NCBIfam" id="TIGR00449">
    <property type="entry name" value="tgt_general"/>
    <property type="match status" value="1"/>
</dbReference>
<evidence type="ECO:0000256" key="6">
    <source>
        <dbReference type="ARBA" id="ARBA00022833"/>
    </source>
</evidence>
<reference evidence="11 14" key="1">
    <citation type="submission" date="2016-04" db="EMBL/GenBank/DDBJ databases">
        <authorList>
            <person name="Evans L.H."/>
            <person name="Alamgir A."/>
            <person name="Owens N."/>
            <person name="Weber N.D."/>
            <person name="Virtaneva K."/>
            <person name="Barbian K."/>
            <person name="Babar A."/>
            <person name="Rosenke K."/>
        </authorList>
    </citation>
    <scope>NUCLEOTIDE SEQUENCE [LARGE SCALE GENOMIC DNA]</scope>
    <source>
        <strain evidence="11">S5</strain>
        <strain evidence="14">S5(T) (JCM 30642 \VKM B-2941)</strain>
    </source>
</reference>
<dbReference type="SUPFAM" id="SSF51713">
    <property type="entry name" value="tRNA-guanine transglycosylase"/>
    <property type="match status" value="1"/>
</dbReference>
<evidence type="ECO:0000256" key="3">
    <source>
        <dbReference type="ARBA" id="ARBA00022679"/>
    </source>
</evidence>
<keyword evidence="6 7" id="KW-0862">Zinc</keyword>
<keyword evidence="5 7" id="KW-0479">Metal-binding</keyword>
<evidence type="ECO:0000313" key="12">
    <source>
        <dbReference type="EMBL" id="SJK84369.1"/>
    </source>
</evidence>
<dbReference type="EC" id="2.4.2.48" evidence="7"/>
<feature type="domain" description="PUA" evidence="8">
    <location>
        <begin position="546"/>
        <end position="618"/>
    </location>
</feature>
<dbReference type="PANTHER" id="PTHR46499">
    <property type="entry name" value="QUEUINE TRNA-RIBOSYLTRANSFERASE"/>
    <property type="match status" value="1"/>
</dbReference>
<accession>A0A1N5TB05</accession>
<comment type="similarity">
    <text evidence="7">Belongs to the archaeosine tRNA-ribosyltransferase family.</text>
</comment>
<evidence type="ECO:0000256" key="7">
    <source>
        <dbReference type="HAMAP-Rule" id="MF_01634"/>
    </source>
</evidence>
<dbReference type="UniPathway" id="UPA00393"/>
<dbReference type="HAMAP" id="MF_01634">
    <property type="entry name" value="TgtA_arch"/>
    <property type="match status" value="1"/>
</dbReference>
<dbReference type="InterPro" id="IPR038250">
    <property type="entry name" value="TGT_C2_sf"/>
</dbReference>
<evidence type="ECO:0000313" key="13">
    <source>
        <dbReference type="Proteomes" id="UP000187822"/>
    </source>
</evidence>
<evidence type="ECO:0000256" key="4">
    <source>
        <dbReference type="ARBA" id="ARBA00022694"/>
    </source>
</evidence>
<evidence type="ECO:0000256" key="2">
    <source>
        <dbReference type="ARBA" id="ARBA00022676"/>
    </source>
</evidence>
<dbReference type="Proteomes" id="UP000195607">
    <property type="component" value="Chromosome I"/>
</dbReference>
<evidence type="ECO:0000259" key="10">
    <source>
        <dbReference type="Pfam" id="PF14810"/>
    </source>
</evidence>
<dbReference type="Gene3D" id="2.30.130.10">
    <property type="entry name" value="PUA domain"/>
    <property type="match status" value="1"/>
</dbReference>